<dbReference type="PATRIC" id="fig|1280951.3.peg.675"/>
<dbReference type="AlphaFoldDB" id="A0A059FZ31"/>
<dbReference type="OrthoDB" id="1432662at2"/>
<dbReference type="Pfam" id="PF16242">
    <property type="entry name" value="Pyrid_ox_like"/>
    <property type="match status" value="1"/>
</dbReference>
<reference evidence="2 3" key="1">
    <citation type="submission" date="2013-04" db="EMBL/GenBank/DDBJ databases">
        <title>Hyphomonas hirschiana VP5 Genome Sequencing.</title>
        <authorList>
            <person name="Lai Q."/>
            <person name="Shao Z."/>
        </authorList>
    </citation>
    <scope>NUCLEOTIDE SEQUENCE [LARGE SCALE GENOMIC DNA]</scope>
    <source>
        <strain evidence="2 3">VP5</strain>
    </source>
</reference>
<evidence type="ECO:0000259" key="1">
    <source>
        <dbReference type="Pfam" id="PF16242"/>
    </source>
</evidence>
<organism evidence="2 3">
    <name type="scientific">Hyphomonas hirschiana VP5</name>
    <dbReference type="NCBI Taxonomy" id="1280951"/>
    <lineage>
        <taxon>Bacteria</taxon>
        <taxon>Pseudomonadati</taxon>
        <taxon>Pseudomonadota</taxon>
        <taxon>Alphaproteobacteria</taxon>
        <taxon>Hyphomonadales</taxon>
        <taxon>Hyphomonadaceae</taxon>
        <taxon>Hyphomonas</taxon>
    </lineage>
</organism>
<dbReference type="PANTHER" id="PTHR34818:SF1">
    <property type="entry name" value="PROTEIN BLI-3"/>
    <property type="match status" value="1"/>
</dbReference>
<feature type="domain" description="General stress protein FMN-binding split barrel" evidence="1">
    <location>
        <begin position="12"/>
        <end position="155"/>
    </location>
</feature>
<dbReference type="InterPro" id="IPR012349">
    <property type="entry name" value="Split_barrel_FMN-bd"/>
</dbReference>
<dbReference type="PANTHER" id="PTHR34818">
    <property type="entry name" value="PROTEIN BLI-3"/>
    <property type="match status" value="1"/>
</dbReference>
<dbReference type="Proteomes" id="UP000025061">
    <property type="component" value="Unassembled WGS sequence"/>
</dbReference>
<name>A0A059FZ31_9PROT</name>
<evidence type="ECO:0000313" key="2">
    <source>
        <dbReference type="EMBL" id="KCZ95770.1"/>
    </source>
</evidence>
<dbReference type="SUPFAM" id="SSF50475">
    <property type="entry name" value="FMN-binding split barrel"/>
    <property type="match status" value="1"/>
</dbReference>
<dbReference type="InterPro" id="IPR052917">
    <property type="entry name" value="Stress-Dev_Protein"/>
</dbReference>
<protein>
    <submittedName>
        <fullName evidence="2">Putative general stress protein</fullName>
    </submittedName>
</protein>
<dbReference type="RefSeq" id="WP_011646296.1">
    <property type="nucleotide sequence ID" value="NZ_ARYI01000002.1"/>
</dbReference>
<evidence type="ECO:0000313" key="3">
    <source>
        <dbReference type="Proteomes" id="UP000025061"/>
    </source>
</evidence>
<dbReference type="EMBL" id="ARYI01000002">
    <property type="protein sequence ID" value="KCZ95770.1"/>
    <property type="molecule type" value="Genomic_DNA"/>
</dbReference>
<proteinExistence type="predicted"/>
<sequence>MANLKKFEENPQRQLLEEIKSTHCVMLGSPVHDHHMQPMAPQVDDETGIIYFYSDNTSELGKAVLKSPGKVHMCHIDKDYQACVSGQLHPHHDKSTIDKFWSPMVDAWYPGGKTDPKMLMLKFVPQDAAVWASDKSTISVLFEVAKANMKDEQPDLGKSKQVQL</sequence>
<comment type="caution">
    <text evidence="2">The sequence shown here is derived from an EMBL/GenBank/DDBJ whole genome shotgun (WGS) entry which is preliminary data.</text>
</comment>
<keyword evidence="3" id="KW-1185">Reference proteome</keyword>
<accession>A0A059FZ31</accession>
<dbReference type="InterPro" id="IPR038725">
    <property type="entry name" value="YdaG_split_barrel_FMN-bd"/>
</dbReference>
<dbReference type="Gene3D" id="2.30.110.10">
    <property type="entry name" value="Electron Transport, Fmn-binding Protein, Chain A"/>
    <property type="match status" value="1"/>
</dbReference>
<gene>
    <name evidence="2" type="ORF">HHI_03327</name>
</gene>